<dbReference type="EMBL" id="AP022590">
    <property type="protein sequence ID" value="BBY38535.1"/>
    <property type="molecule type" value="Genomic_DNA"/>
</dbReference>
<name>A0ABM7JSK7_MYCNT</name>
<accession>A0ABM7JSK7</accession>
<dbReference type="Proteomes" id="UP000465812">
    <property type="component" value="Chromosome"/>
</dbReference>
<proteinExistence type="predicted"/>
<reference evidence="1 2" key="1">
    <citation type="journal article" date="2019" name="Emerg. Microbes Infect.">
        <title>Comprehensive subspecies identification of 175 nontuberculous mycobacteria species based on 7547 genomic profiles.</title>
        <authorList>
            <person name="Matsumoto Y."/>
            <person name="Kinjo T."/>
            <person name="Motooka D."/>
            <person name="Nabeya D."/>
            <person name="Jung N."/>
            <person name="Uechi K."/>
            <person name="Horii T."/>
            <person name="Iida T."/>
            <person name="Fujita J."/>
            <person name="Nakamura S."/>
        </authorList>
    </citation>
    <scope>NUCLEOTIDE SEQUENCE [LARGE SCALE GENOMIC DNA]</scope>
    <source>
        <strain evidence="1 2">JCM 18113</strain>
    </source>
</reference>
<protein>
    <submittedName>
        <fullName evidence="1">Uncharacterized protein</fullName>
    </submittedName>
</protein>
<evidence type="ECO:0000313" key="1">
    <source>
        <dbReference type="EMBL" id="BBY38535.1"/>
    </source>
</evidence>
<sequence>MFSWGSRYASARSAVFDSLVPETVSESLVNPVRTFADRPGRNLLSDHKIDVVHWDTHCVKHFAQRVCWPSWGPSVVAVAEWIGDDARSSQFN</sequence>
<gene>
    <name evidence="1" type="ORF">MMAN_26690</name>
</gene>
<evidence type="ECO:0000313" key="2">
    <source>
        <dbReference type="Proteomes" id="UP000465812"/>
    </source>
</evidence>
<organism evidence="1 2">
    <name type="scientific">Mycobacterium mantenii</name>
    <dbReference type="NCBI Taxonomy" id="560555"/>
    <lineage>
        <taxon>Bacteria</taxon>
        <taxon>Bacillati</taxon>
        <taxon>Actinomycetota</taxon>
        <taxon>Actinomycetes</taxon>
        <taxon>Mycobacteriales</taxon>
        <taxon>Mycobacteriaceae</taxon>
        <taxon>Mycobacterium</taxon>
        <taxon>Mycobacterium avium complex (MAC)</taxon>
    </lineage>
</organism>
<keyword evidence="2" id="KW-1185">Reference proteome</keyword>